<dbReference type="Proteomes" id="UP001410394">
    <property type="component" value="Unassembled WGS sequence"/>
</dbReference>
<feature type="signal peptide" evidence="1">
    <location>
        <begin position="1"/>
        <end position="21"/>
    </location>
</feature>
<evidence type="ECO:0000256" key="1">
    <source>
        <dbReference type="SAM" id="SignalP"/>
    </source>
</evidence>
<evidence type="ECO:0000313" key="3">
    <source>
        <dbReference type="Proteomes" id="UP001410394"/>
    </source>
</evidence>
<keyword evidence="1" id="KW-0732">Signal</keyword>
<proteinExistence type="predicted"/>
<gene>
    <name evidence="2" type="ORF">ABDB84_14510</name>
</gene>
<dbReference type="EMBL" id="JBDIVE010000008">
    <property type="protein sequence ID" value="MEN3069696.1"/>
    <property type="molecule type" value="Genomic_DNA"/>
</dbReference>
<accession>A0ABU9Z0U4</accession>
<evidence type="ECO:0000313" key="2">
    <source>
        <dbReference type="EMBL" id="MEN3069696.1"/>
    </source>
</evidence>
<comment type="caution">
    <text evidence="2">The sequence shown here is derived from an EMBL/GenBank/DDBJ whole genome shotgun (WGS) entry which is preliminary data.</text>
</comment>
<organism evidence="2 3">
    <name type="scientific">Uliginosibacterium sediminicola</name>
    <dbReference type="NCBI Taxonomy" id="2024550"/>
    <lineage>
        <taxon>Bacteria</taxon>
        <taxon>Pseudomonadati</taxon>
        <taxon>Pseudomonadota</taxon>
        <taxon>Betaproteobacteria</taxon>
        <taxon>Rhodocyclales</taxon>
        <taxon>Zoogloeaceae</taxon>
        <taxon>Uliginosibacterium</taxon>
    </lineage>
</organism>
<feature type="chain" id="PRO_5047536135" evidence="1">
    <location>
        <begin position="22"/>
        <end position="312"/>
    </location>
</feature>
<dbReference type="RefSeq" id="WP_345920466.1">
    <property type="nucleotide sequence ID" value="NZ_JBDIVE010000008.1"/>
</dbReference>
<sequence length="312" mass="33471">MRPFFRLFALALFLLPSISSATRLTVLPEVGVLPQVRLGGVQVEDCDWSAQLVKTLSVAVAKGNYTQISGHQALQLSLALRRRDVAQRGLAFEADVGLRVGLLAGGHMIASTDAVDEREGVKAPSQACDALRAVVPALVESIGDWLSEVQVPQCAQDCEDVLPDQPLFVAASITEIAAGVRNDAARDECRWLDYMPAQIAGAFNQLDKNVYMQAPPLIVKKNHQPAPGVRTLILKLGDARSTANGSSANLPDLRGELYAGRMLLGSFQTKPRSSTFGSAFGASLCNQLVSLSDKAAEAIAEWLKLPRLDAQL</sequence>
<keyword evidence="3" id="KW-1185">Reference proteome</keyword>
<reference evidence="2 3" key="1">
    <citation type="journal article" date="2018" name="Int. J. Syst. Evol. Microbiol.">
        <title>Uliginosibacterium sediminicola sp. nov., isolated from freshwater sediment.</title>
        <authorList>
            <person name="Hwang W.M."/>
            <person name="Kim S.M."/>
            <person name="Kang K."/>
            <person name="Ahn T.Y."/>
        </authorList>
    </citation>
    <scope>NUCLEOTIDE SEQUENCE [LARGE SCALE GENOMIC DNA]</scope>
    <source>
        <strain evidence="2 3">M1-21</strain>
    </source>
</reference>
<protein>
    <submittedName>
        <fullName evidence="2">Uncharacterized protein</fullName>
    </submittedName>
</protein>
<name>A0ABU9Z0U4_9RHOO</name>